<dbReference type="GO" id="GO:0048278">
    <property type="term" value="P:vesicle docking"/>
    <property type="evidence" value="ECO:0007669"/>
    <property type="project" value="TreeGrafter"/>
</dbReference>
<keyword evidence="3" id="KW-0812">Transmembrane</keyword>
<accession>A0A7M5UJZ4</accession>
<dbReference type="SMART" id="SM00503">
    <property type="entry name" value="SynN"/>
    <property type="match status" value="1"/>
</dbReference>
<dbReference type="SMART" id="SM00397">
    <property type="entry name" value="t_SNARE"/>
    <property type="match status" value="1"/>
</dbReference>
<dbReference type="InterPro" id="IPR000727">
    <property type="entry name" value="T_SNARE_dom"/>
</dbReference>
<dbReference type="InterPro" id="IPR010989">
    <property type="entry name" value="SNARE"/>
</dbReference>
<dbReference type="GO" id="GO:0006886">
    <property type="term" value="P:intracellular protein transport"/>
    <property type="evidence" value="ECO:0007669"/>
    <property type="project" value="TreeGrafter"/>
</dbReference>
<keyword evidence="8" id="KW-1185">Reference proteome</keyword>
<dbReference type="OrthoDB" id="10255013at2759"/>
<feature type="domain" description="T-SNARE coiled-coil homology" evidence="6">
    <location>
        <begin position="208"/>
        <end position="270"/>
    </location>
</feature>
<dbReference type="CDD" id="cd15848">
    <property type="entry name" value="SNARE_syntaxin1-like"/>
    <property type="match status" value="1"/>
</dbReference>
<dbReference type="Proteomes" id="UP000594262">
    <property type="component" value="Unplaced"/>
</dbReference>
<keyword evidence="4" id="KW-1133">Transmembrane helix</keyword>
<dbReference type="Pfam" id="PF00804">
    <property type="entry name" value="Syntaxin"/>
    <property type="match status" value="1"/>
</dbReference>
<evidence type="ECO:0000256" key="3">
    <source>
        <dbReference type="ARBA" id="ARBA00022692"/>
    </source>
</evidence>
<evidence type="ECO:0000256" key="5">
    <source>
        <dbReference type="ARBA" id="ARBA00023136"/>
    </source>
</evidence>
<dbReference type="InterPro" id="IPR006011">
    <property type="entry name" value="Syntaxin_N"/>
</dbReference>
<evidence type="ECO:0000256" key="4">
    <source>
        <dbReference type="ARBA" id="ARBA00022989"/>
    </source>
</evidence>
<dbReference type="GO" id="GO:0031629">
    <property type="term" value="P:synaptic vesicle fusion to presynaptic active zone membrane"/>
    <property type="evidence" value="ECO:0007669"/>
    <property type="project" value="TreeGrafter"/>
</dbReference>
<name>A0A7M5UJZ4_9CNID</name>
<dbReference type="Gene3D" id="1.20.5.110">
    <property type="match status" value="1"/>
</dbReference>
<dbReference type="EnsemblMetazoa" id="CLYHEMT000367.1">
    <property type="protein sequence ID" value="CLYHEMP000367.1"/>
    <property type="gene ID" value="CLYHEMG000367"/>
</dbReference>
<dbReference type="GO" id="GO:0048787">
    <property type="term" value="C:presynaptic active zone membrane"/>
    <property type="evidence" value="ECO:0007669"/>
    <property type="project" value="TreeGrafter"/>
</dbReference>
<dbReference type="InterPro" id="IPR045242">
    <property type="entry name" value="Syntaxin"/>
</dbReference>
<dbReference type="GO" id="GO:0000149">
    <property type="term" value="F:SNARE binding"/>
    <property type="evidence" value="ECO:0007669"/>
    <property type="project" value="TreeGrafter"/>
</dbReference>
<proteinExistence type="inferred from homology"/>
<dbReference type="Gene3D" id="1.20.58.70">
    <property type="match status" value="1"/>
</dbReference>
<evidence type="ECO:0000256" key="2">
    <source>
        <dbReference type="ARBA" id="ARBA00009063"/>
    </source>
</evidence>
<sequence>MTRDLMPQFIRLHEQSYQQSSEDEERDFLMEVDEPFVDHHLPDDVEDFLLMITELHQRVEQIHVLLADLKKHQGEIISEIHMNKRLHEEHDILVSEIKKESSSVNEQIKRLKVVVEGEKRDGYITTEGKMKRDQVNVLVLIFQEVMEEFNRTQIEHRDHCKSRIKRQFEICGHDVDGEDIEEMLENNEVNVFTKHLGIDDLAKTQNALREVENRHADILKLEKSITDLFEIFQEIAILVEMQGGLIDNIQHNVEETIIIVEESQQQLRKAMKYKRQNIFTCCCPAFVRNSIHCCTVM</sequence>
<dbReference type="AlphaFoldDB" id="A0A7M5UJZ4"/>
<dbReference type="PANTHER" id="PTHR19957">
    <property type="entry name" value="SYNTAXIN"/>
    <property type="match status" value="1"/>
</dbReference>
<dbReference type="GO" id="GO:0005484">
    <property type="term" value="F:SNAP receptor activity"/>
    <property type="evidence" value="ECO:0007669"/>
    <property type="project" value="TreeGrafter"/>
</dbReference>
<dbReference type="PROSITE" id="PS50192">
    <property type="entry name" value="T_SNARE"/>
    <property type="match status" value="1"/>
</dbReference>
<evidence type="ECO:0000313" key="8">
    <source>
        <dbReference type="Proteomes" id="UP000594262"/>
    </source>
</evidence>
<evidence type="ECO:0000313" key="7">
    <source>
        <dbReference type="EnsemblMetazoa" id="CLYHEMP000367.1"/>
    </source>
</evidence>
<evidence type="ECO:0000259" key="6">
    <source>
        <dbReference type="PROSITE" id="PS50192"/>
    </source>
</evidence>
<protein>
    <recommendedName>
        <fullName evidence="6">t-SNARE coiled-coil homology domain-containing protein</fullName>
    </recommendedName>
</protein>
<comment type="similarity">
    <text evidence="2">Belongs to the syntaxin family.</text>
</comment>
<evidence type="ECO:0000256" key="1">
    <source>
        <dbReference type="ARBA" id="ARBA00004211"/>
    </source>
</evidence>
<dbReference type="GO" id="GO:0008021">
    <property type="term" value="C:synaptic vesicle"/>
    <property type="evidence" value="ECO:0007669"/>
    <property type="project" value="TreeGrafter"/>
</dbReference>
<dbReference type="PANTHER" id="PTHR19957:SF307">
    <property type="entry name" value="PROTEIN SSO1-RELATED"/>
    <property type="match status" value="1"/>
</dbReference>
<reference evidence="7" key="1">
    <citation type="submission" date="2021-01" db="UniProtKB">
        <authorList>
            <consortium name="EnsemblMetazoa"/>
        </authorList>
    </citation>
    <scope>IDENTIFICATION</scope>
</reference>
<dbReference type="SUPFAM" id="SSF47661">
    <property type="entry name" value="t-snare proteins"/>
    <property type="match status" value="1"/>
</dbReference>
<keyword evidence="5" id="KW-0472">Membrane</keyword>
<organism evidence="7 8">
    <name type="scientific">Clytia hemisphaerica</name>
    <dbReference type="NCBI Taxonomy" id="252671"/>
    <lineage>
        <taxon>Eukaryota</taxon>
        <taxon>Metazoa</taxon>
        <taxon>Cnidaria</taxon>
        <taxon>Hydrozoa</taxon>
        <taxon>Hydroidolina</taxon>
        <taxon>Leptothecata</taxon>
        <taxon>Obeliida</taxon>
        <taxon>Clytiidae</taxon>
        <taxon>Clytia</taxon>
    </lineage>
</organism>
<comment type="subcellular location">
    <subcellularLocation>
        <location evidence="1">Membrane</location>
        <topology evidence="1">Single-pass type IV membrane protein</topology>
    </subcellularLocation>
</comment>
<dbReference type="GO" id="GO:0031201">
    <property type="term" value="C:SNARE complex"/>
    <property type="evidence" value="ECO:0007669"/>
    <property type="project" value="TreeGrafter"/>
</dbReference>